<keyword evidence="2" id="KW-1185">Reference proteome</keyword>
<evidence type="ECO:0000313" key="2">
    <source>
        <dbReference type="Proteomes" id="UP001500683"/>
    </source>
</evidence>
<reference evidence="2" key="1">
    <citation type="journal article" date="2019" name="Int. J. Syst. Evol. Microbiol.">
        <title>The Global Catalogue of Microorganisms (GCM) 10K type strain sequencing project: providing services to taxonomists for standard genome sequencing and annotation.</title>
        <authorList>
            <consortium name="The Broad Institute Genomics Platform"/>
            <consortium name="The Broad Institute Genome Sequencing Center for Infectious Disease"/>
            <person name="Wu L."/>
            <person name="Ma J."/>
        </authorList>
    </citation>
    <scope>NUCLEOTIDE SEQUENCE [LARGE SCALE GENOMIC DNA]</scope>
    <source>
        <strain evidence="2">JCM 16702</strain>
    </source>
</reference>
<comment type="caution">
    <text evidence="1">The sequence shown here is derived from an EMBL/GenBank/DDBJ whole genome shotgun (WGS) entry which is preliminary data.</text>
</comment>
<name>A0ABP7VRG8_9ACTN</name>
<protein>
    <submittedName>
        <fullName evidence="1">Uncharacterized protein</fullName>
    </submittedName>
</protein>
<sequence length="50" mass="5205">MLFAVGDRSDPEATVPGVAGAGGRCGRVSPITTAFVWYDWICATSVGPVY</sequence>
<accession>A0ABP7VRG8</accession>
<gene>
    <name evidence="1" type="ORF">GCM10022214_31540</name>
</gene>
<dbReference type="EMBL" id="BAAAZG010000018">
    <property type="protein sequence ID" value="GAA4072899.1"/>
    <property type="molecule type" value="Genomic_DNA"/>
</dbReference>
<organism evidence="1 2">
    <name type="scientific">Actinomadura miaoliensis</name>
    <dbReference type="NCBI Taxonomy" id="430685"/>
    <lineage>
        <taxon>Bacteria</taxon>
        <taxon>Bacillati</taxon>
        <taxon>Actinomycetota</taxon>
        <taxon>Actinomycetes</taxon>
        <taxon>Streptosporangiales</taxon>
        <taxon>Thermomonosporaceae</taxon>
        <taxon>Actinomadura</taxon>
    </lineage>
</organism>
<proteinExistence type="predicted"/>
<dbReference type="Proteomes" id="UP001500683">
    <property type="component" value="Unassembled WGS sequence"/>
</dbReference>
<evidence type="ECO:0000313" key="1">
    <source>
        <dbReference type="EMBL" id="GAA4072899.1"/>
    </source>
</evidence>